<feature type="transmembrane region" description="Helical" evidence="2">
    <location>
        <begin position="209"/>
        <end position="228"/>
    </location>
</feature>
<evidence type="ECO:0000313" key="3">
    <source>
        <dbReference type="EMBL" id="OAP85781.1"/>
    </source>
</evidence>
<keyword evidence="2" id="KW-0812">Transmembrane</keyword>
<proteinExistence type="predicted"/>
<feature type="transmembrane region" description="Helical" evidence="2">
    <location>
        <begin position="234"/>
        <end position="256"/>
    </location>
</feature>
<name>A0A179B3W4_9ACTO</name>
<evidence type="ECO:0000256" key="1">
    <source>
        <dbReference type="SAM" id="MobiDB-lite"/>
    </source>
</evidence>
<evidence type="ECO:0000313" key="4">
    <source>
        <dbReference type="Proteomes" id="UP000078368"/>
    </source>
</evidence>
<accession>A0A179B3W4</accession>
<feature type="compositionally biased region" description="Low complexity" evidence="1">
    <location>
        <begin position="103"/>
        <end position="144"/>
    </location>
</feature>
<dbReference type="OrthoDB" id="9815852at2"/>
<reference evidence="3 4" key="1">
    <citation type="submission" date="2016-04" db="EMBL/GenBank/DDBJ databases">
        <title>Peptidophaga gingivicola gen. nov., sp. nov., isolated from human subgingival plaque.</title>
        <authorList>
            <person name="Beall C.J."/>
            <person name="Mokrzan E.M."/>
            <person name="Griffen A.L."/>
            <person name="Leys E.J."/>
        </authorList>
    </citation>
    <scope>NUCLEOTIDE SEQUENCE [LARGE SCALE GENOMIC DNA]</scope>
    <source>
        <strain evidence="3 4">BA112</strain>
    </source>
</reference>
<protein>
    <submittedName>
        <fullName evidence="3">Uncharacterized protein</fullName>
    </submittedName>
</protein>
<keyword evidence="2" id="KW-0472">Membrane</keyword>
<feature type="region of interest" description="Disordered" evidence="1">
    <location>
        <begin position="77"/>
        <end position="165"/>
    </location>
</feature>
<sequence>MDVVYAYLDTMFSPYASSPRLDSAKEELRGMMEDAYSARVAQGNSHNEAVGAVIAEFGNLDELAEVLGISTELNRASSAHADDAARDATSPGSATRGSDDAAARGANPAGAHAAHAAPSGARPRASAADGSAAAPPAEGPRAGSFTADSFTAGSTRTGSAASGFAETRFIDPDSEARQAHRPSDNRDQWWDYGRKWANRDDEPGTRVDIFAAVFWPVITSIYLLWSFIWKAWAVSWLIWPIAGVLFGPAVIIASAWSNRRGRRKNDLMP</sequence>
<dbReference type="RefSeq" id="WP_064230754.1">
    <property type="nucleotide sequence ID" value="NZ_LVZK01000001.1"/>
</dbReference>
<dbReference type="InterPro" id="IPR047928">
    <property type="entry name" value="Perm_prefix_1"/>
</dbReference>
<evidence type="ECO:0000256" key="2">
    <source>
        <dbReference type="SAM" id="Phobius"/>
    </source>
</evidence>
<comment type="caution">
    <text evidence="3">The sequence shown here is derived from an EMBL/GenBank/DDBJ whole genome shotgun (WGS) entry which is preliminary data.</text>
</comment>
<feature type="compositionally biased region" description="Polar residues" evidence="1">
    <location>
        <begin position="146"/>
        <end position="160"/>
    </location>
</feature>
<keyword evidence="4" id="KW-1185">Reference proteome</keyword>
<gene>
    <name evidence="3" type="ORF">A4H34_00875</name>
</gene>
<dbReference type="AlphaFoldDB" id="A0A179B3W4"/>
<dbReference type="Proteomes" id="UP000078368">
    <property type="component" value="Unassembled WGS sequence"/>
</dbReference>
<dbReference type="NCBIfam" id="NF038403">
    <property type="entry name" value="perm_prefix_1"/>
    <property type="match status" value="1"/>
</dbReference>
<dbReference type="EMBL" id="LVZK01000001">
    <property type="protein sequence ID" value="OAP85781.1"/>
    <property type="molecule type" value="Genomic_DNA"/>
</dbReference>
<organism evidence="3 4">
    <name type="scientific">Peptidiphaga gingivicola</name>
    <dbReference type="NCBI Taxonomy" id="2741497"/>
    <lineage>
        <taxon>Bacteria</taxon>
        <taxon>Bacillati</taxon>
        <taxon>Actinomycetota</taxon>
        <taxon>Actinomycetes</taxon>
        <taxon>Actinomycetales</taxon>
        <taxon>Actinomycetaceae</taxon>
        <taxon>Peptidiphaga</taxon>
    </lineage>
</organism>
<dbReference type="STRING" id="1823756.A4H34_00875"/>
<keyword evidence="2" id="KW-1133">Transmembrane helix</keyword>